<sequence>MVVLSSKPLLQNALDCCEDDILRARTGDERVGHEGVGVGIAEEDGELLDGQRECWEFREFDLVSLSPLCQNFCQRDEERFHLVRCEGDPRLFQKVDEDEIGLEVAKRTAGSEVLVEGRDAGEDDEGVGEDGDVADVEERVARAEVGDEVQEGRVEKGNGRQRGAEGGDLVGRECWKEGVGEGEGVVLDRRHLRRERDWGEREGREREGVEEVVIESDCVERLLSLTLCDPSEGAVSARALLCFALRLRDALQLRINLPLNEPVESETGQVVVPEPVCEERTLVDELRPWTIGRRDERVVCIKQIGEAGEASVGDGAANVEGIGRCSDDIF</sequence>
<gene>
    <name evidence="1" type="ORF">BLNAU_13597</name>
</gene>
<protein>
    <submittedName>
        <fullName evidence="1">Uncharacterized protein</fullName>
    </submittedName>
</protein>
<accession>A0ABQ9XJ18</accession>
<organism evidence="1 2">
    <name type="scientific">Blattamonas nauphoetae</name>
    <dbReference type="NCBI Taxonomy" id="2049346"/>
    <lineage>
        <taxon>Eukaryota</taxon>
        <taxon>Metamonada</taxon>
        <taxon>Preaxostyla</taxon>
        <taxon>Oxymonadida</taxon>
        <taxon>Blattamonas</taxon>
    </lineage>
</organism>
<name>A0ABQ9XJ18_9EUKA</name>
<keyword evidence="2" id="KW-1185">Reference proteome</keyword>
<reference evidence="1 2" key="1">
    <citation type="journal article" date="2022" name="bioRxiv">
        <title>Genomics of Preaxostyla Flagellates Illuminates Evolutionary Transitions and the Path Towards Mitochondrial Loss.</title>
        <authorList>
            <person name="Novak L.V.F."/>
            <person name="Treitli S.C."/>
            <person name="Pyrih J."/>
            <person name="Halakuc P."/>
            <person name="Pipaliya S.V."/>
            <person name="Vacek V."/>
            <person name="Brzon O."/>
            <person name="Soukal P."/>
            <person name="Eme L."/>
            <person name="Dacks J.B."/>
            <person name="Karnkowska A."/>
            <person name="Elias M."/>
            <person name="Hampl V."/>
        </authorList>
    </citation>
    <scope>NUCLEOTIDE SEQUENCE [LARGE SCALE GENOMIC DNA]</scope>
    <source>
        <strain evidence="1">NAU3</strain>
        <tissue evidence="1">Gut</tissue>
    </source>
</reference>
<proteinExistence type="predicted"/>
<evidence type="ECO:0000313" key="1">
    <source>
        <dbReference type="EMBL" id="KAK2951440.1"/>
    </source>
</evidence>
<dbReference type="Proteomes" id="UP001281761">
    <property type="component" value="Unassembled WGS sequence"/>
</dbReference>
<dbReference type="EMBL" id="JARBJD010000118">
    <property type="protein sequence ID" value="KAK2951440.1"/>
    <property type="molecule type" value="Genomic_DNA"/>
</dbReference>
<comment type="caution">
    <text evidence="1">The sequence shown here is derived from an EMBL/GenBank/DDBJ whole genome shotgun (WGS) entry which is preliminary data.</text>
</comment>
<evidence type="ECO:0000313" key="2">
    <source>
        <dbReference type="Proteomes" id="UP001281761"/>
    </source>
</evidence>